<dbReference type="CDD" id="cd02199">
    <property type="entry name" value="YjgF_YER057c_UK114_like_1"/>
    <property type="match status" value="1"/>
</dbReference>
<dbReference type="PANTHER" id="PTHR43760:SF1">
    <property type="entry name" value="ENDORIBONUCLEASE L-PSP_CHORISMATE MUTASE-LIKE DOMAIN-CONTAINING PROTEIN"/>
    <property type="match status" value="1"/>
</dbReference>
<feature type="domain" description="Endoribonuclease L-PSP/chorismate mutase-like" evidence="1">
    <location>
        <begin position="7"/>
        <end position="147"/>
    </location>
</feature>
<sequence length="168" mass="17827">MNLCEKLEKMGIEIPPANIPTGAYSPVSRSGNLVFTSGQTPRRGGVLCYTGRLGENITLEQGISSAKQCAINCLALINDLAGGLDNIDQIIRVTGYVNCTPDFFKQSQVIDGASEFLIALFGENGTHARSAIGVCALPGNAPCEVEMIVRVKNPPDTDQSRQDSAIGK</sequence>
<proteinExistence type="predicted"/>
<gene>
    <name evidence="2" type="ORF">SDC9_56333</name>
</gene>
<dbReference type="Pfam" id="PF14588">
    <property type="entry name" value="YjgF_endoribonc"/>
    <property type="match status" value="1"/>
</dbReference>
<dbReference type="SUPFAM" id="SSF55298">
    <property type="entry name" value="YjgF-like"/>
    <property type="match status" value="1"/>
</dbReference>
<reference evidence="2" key="1">
    <citation type="submission" date="2019-08" db="EMBL/GenBank/DDBJ databases">
        <authorList>
            <person name="Kucharzyk K."/>
            <person name="Murdoch R.W."/>
            <person name="Higgins S."/>
            <person name="Loffler F."/>
        </authorList>
    </citation>
    <scope>NUCLEOTIDE SEQUENCE</scope>
</reference>
<dbReference type="EMBL" id="VSSQ01001639">
    <property type="protein sequence ID" value="MPM10009.1"/>
    <property type="molecule type" value="Genomic_DNA"/>
</dbReference>
<evidence type="ECO:0000259" key="1">
    <source>
        <dbReference type="Pfam" id="PF14588"/>
    </source>
</evidence>
<accession>A0A644X1N9</accession>
<dbReference type="InterPro" id="IPR013813">
    <property type="entry name" value="Endoribo_LPSP/chorism_mut-like"/>
</dbReference>
<dbReference type="InterPro" id="IPR035959">
    <property type="entry name" value="RutC-like_sf"/>
</dbReference>
<dbReference type="PANTHER" id="PTHR43760">
    <property type="entry name" value="ENDORIBONUCLEASE-RELATED"/>
    <property type="match status" value="1"/>
</dbReference>
<name>A0A644X1N9_9ZZZZ</name>
<protein>
    <recommendedName>
        <fullName evidence="1">Endoribonuclease L-PSP/chorismate mutase-like domain-containing protein</fullName>
    </recommendedName>
</protein>
<evidence type="ECO:0000313" key="2">
    <source>
        <dbReference type="EMBL" id="MPM10009.1"/>
    </source>
</evidence>
<dbReference type="Gene3D" id="3.30.1330.40">
    <property type="entry name" value="RutC-like"/>
    <property type="match status" value="1"/>
</dbReference>
<comment type="caution">
    <text evidence="2">The sequence shown here is derived from an EMBL/GenBank/DDBJ whole genome shotgun (WGS) entry which is preliminary data.</text>
</comment>
<dbReference type="AlphaFoldDB" id="A0A644X1N9"/>
<organism evidence="2">
    <name type="scientific">bioreactor metagenome</name>
    <dbReference type="NCBI Taxonomy" id="1076179"/>
    <lineage>
        <taxon>unclassified sequences</taxon>
        <taxon>metagenomes</taxon>
        <taxon>ecological metagenomes</taxon>
    </lineage>
</organism>